<dbReference type="AlphaFoldDB" id="A0A0A9W5F3"/>
<name>A0A0A9W5F3_LYGHE</name>
<gene>
    <name evidence="2" type="primary">TYR_1</name>
    <name evidence="2" type="ORF">CM83_21127</name>
</gene>
<feature type="chain" id="PRO_5002050414" evidence="1">
    <location>
        <begin position="24"/>
        <end position="168"/>
    </location>
</feature>
<organism evidence="2">
    <name type="scientific">Lygus hesperus</name>
    <name type="common">Western plant bug</name>
    <dbReference type="NCBI Taxonomy" id="30085"/>
    <lineage>
        <taxon>Eukaryota</taxon>
        <taxon>Metazoa</taxon>
        <taxon>Ecdysozoa</taxon>
        <taxon>Arthropoda</taxon>
        <taxon>Hexapoda</taxon>
        <taxon>Insecta</taxon>
        <taxon>Pterygota</taxon>
        <taxon>Neoptera</taxon>
        <taxon>Paraneoptera</taxon>
        <taxon>Hemiptera</taxon>
        <taxon>Heteroptera</taxon>
        <taxon>Panheteroptera</taxon>
        <taxon>Cimicomorpha</taxon>
        <taxon>Miridae</taxon>
        <taxon>Mirini</taxon>
        <taxon>Lygus</taxon>
    </lineage>
</organism>
<sequence>MNWNNKSVLLSFLICFLSSYTNGHLVLNNGNHVKELTPAEPQEVEAFIHTLRRYAEETFGSRKIREGNILPLSSIVANNSSINATTAFHENGTNLISDRNARNETDPRNTIWTKTLKNERKHDWPKTSVESIVHDTLHSLLKSFGDNASRPEIFKTNFGLKHTDGDNY</sequence>
<feature type="signal peptide" evidence="1">
    <location>
        <begin position="1"/>
        <end position="23"/>
    </location>
</feature>
<keyword evidence="1" id="KW-0732">Signal</keyword>
<proteinExistence type="predicted"/>
<protein>
    <submittedName>
        <fullName evidence="2">Tyrosinase</fullName>
    </submittedName>
</protein>
<accession>A0A0A9W5F3</accession>
<reference evidence="2" key="1">
    <citation type="journal article" date="2014" name="PLoS ONE">
        <title>Transcriptome-Based Identification of ABC Transporters in the Western Tarnished Plant Bug Lygus hesperus.</title>
        <authorList>
            <person name="Hull J.J."/>
            <person name="Chaney K."/>
            <person name="Geib S.M."/>
            <person name="Fabrick J.A."/>
            <person name="Brent C.S."/>
            <person name="Walsh D."/>
            <person name="Lavine L.C."/>
        </authorList>
    </citation>
    <scope>NUCLEOTIDE SEQUENCE</scope>
</reference>
<evidence type="ECO:0000313" key="2">
    <source>
        <dbReference type="EMBL" id="JAG03662.1"/>
    </source>
</evidence>
<reference evidence="2" key="2">
    <citation type="submission" date="2014-07" db="EMBL/GenBank/DDBJ databases">
        <authorList>
            <person name="Hull J."/>
        </authorList>
    </citation>
    <scope>NUCLEOTIDE SEQUENCE</scope>
</reference>
<dbReference type="EMBL" id="GBHO01039942">
    <property type="protein sequence ID" value="JAG03662.1"/>
    <property type="molecule type" value="Transcribed_RNA"/>
</dbReference>
<evidence type="ECO:0000256" key="1">
    <source>
        <dbReference type="SAM" id="SignalP"/>
    </source>
</evidence>